<dbReference type="AlphaFoldDB" id="A0A916LC63"/>
<comment type="caution">
    <text evidence="2">The sequence shown here is derived from an EMBL/GenBank/DDBJ whole genome shotgun (WGS) entry which is preliminary data.</text>
</comment>
<evidence type="ECO:0000256" key="1">
    <source>
        <dbReference type="SAM" id="MobiDB-lite"/>
    </source>
</evidence>
<dbReference type="Proteomes" id="UP000039021">
    <property type="component" value="Unassembled WGS sequence"/>
</dbReference>
<protein>
    <submittedName>
        <fullName evidence="2">Uncharacterized protein</fullName>
    </submittedName>
</protein>
<accession>A0A916LC63</accession>
<evidence type="ECO:0000313" key="2">
    <source>
        <dbReference type="EMBL" id="COY62243.1"/>
    </source>
</evidence>
<feature type="compositionally biased region" description="Low complexity" evidence="1">
    <location>
        <begin position="243"/>
        <end position="255"/>
    </location>
</feature>
<gene>
    <name evidence="2" type="ORF">ERS007739_02890</name>
</gene>
<dbReference type="EMBL" id="CSBK01001397">
    <property type="protein sequence ID" value="COY62243.1"/>
    <property type="molecule type" value="Genomic_DNA"/>
</dbReference>
<reference evidence="3" key="1">
    <citation type="submission" date="2015-03" db="EMBL/GenBank/DDBJ databases">
        <authorList>
            <consortium name="Pathogen Informatics"/>
        </authorList>
    </citation>
    <scope>NUCLEOTIDE SEQUENCE [LARGE SCALE GENOMIC DNA]</scope>
    <source>
        <strain evidence="3">N09902308</strain>
    </source>
</reference>
<feature type="region of interest" description="Disordered" evidence="1">
    <location>
        <begin position="198"/>
        <end position="255"/>
    </location>
</feature>
<organism evidence="2 3">
    <name type="scientific">Mycobacterium tuberculosis</name>
    <dbReference type="NCBI Taxonomy" id="1773"/>
    <lineage>
        <taxon>Bacteria</taxon>
        <taxon>Bacillati</taxon>
        <taxon>Actinomycetota</taxon>
        <taxon>Actinomycetes</taxon>
        <taxon>Mycobacteriales</taxon>
        <taxon>Mycobacteriaceae</taxon>
        <taxon>Mycobacterium</taxon>
        <taxon>Mycobacterium tuberculosis complex</taxon>
    </lineage>
</organism>
<proteinExistence type="predicted"/>
<evidence type="ECO:0000313" key="3">
    <source>
        <dbReference type="Proteomes" id="UP000039021"/>
    </source>
</evidence>
<sequence>MAVEAFDDPAFPQRAVRVEGTLQCQRDGPEQLGFVAGPGKRHPSHVLGEVESRIVDPLGRQHLGTSRYRLNPFCENRFELVVAGGGTVDDGNCADRQARVPLRIAGLEKTRIQCRQLCHDKSPPSFCDPRYKCPPDRTGSRRPKRLRTCFAGEDVLNNCAVSNNCSIYCGMWGGATGRRAGRKWNGCLTASRAMPGCRRSTRMGTSHGPASAGRTSRRAGNGSDRPSRMPSCMRIRRTASSTGPARPRSWSRRPPGWACVPWR</sequence>
<name>A0A916LC63_MYCTX</name>